<proteinExistence type="predicted"/>
<dbReference type="EMBL" id="CAWUPB010001197">
    <property type="protein sequence ID" value="CAK7356594.1"/>
    <property type="molecule type" value="Genomic_DNA"/>
</dbReference>
<organism evidence="1 2">
    <name type="scientific">Dovyalis caffra</name>
    <dbReference type="NCBI Taxonomy" id="77055"/>
    <lineage>
        <taxon>Eukaryota</taxon>
        <taxon>Viridiplantae</taxon>
        <taxon>Streptophyta</taxon>
        <taxon>Embryophyta</taxon>
        <taxon>Tracheophyta</taxon>
        <taxon>Spermatophyta</taxon>
        <taxon>Magnoliopsida</taxon>
        <taxon>eudicotyledons</taxon>
        <taxon>Gunneridae</taxon>
        <taxon>Pentapetalae</taxon>
        <taxon>rosids</taxon>
        <taxon>fabids</taxon>
        <taxon>Malpighiales</taxon>
        <taxon>Salicaceae</taxon>
        <taxon>Flacourtieae</taxon>
        <taxon>Dovyalis</taxon>
    </lineage>
</organism>
<dbReference type="AlphaFoldDB" id="A0AAV1SVH3"/>
<sequence>MKRRTSKEWPNWKMGWRWGSAYEARRVRGVWIQFARDTFPHDHIKSVTTLISLTKKCSPYLLSSLQNTKASGEFDIREEEEERDCVFGREKRECFCN</sequence>
<accession>A0AAV1SVH3</accession>
<evidence type="ECO:0000313" key="1">
    <source>
        <dbReference type="EMBL" id="CAK7356594.1"/>
    </source>
</evidence>
<dbReference type="Proteomes" id="UP001314170">
    <property type="component" value="Unassembled WGS sequence"/>
</dbReference>
<reference evidence="1 2" key="1">
    <citation type="submission" date="2024-01" db="EMBL/GenBank/DDBJ databases">
        <authorList>
            <person name="Waweru B."/>
        </authorList>
    </citation>
    <scope>NUCLEOTIDE SEQUENCE [LARGE SCALE GENOMIC DNA]</scope>
</reference>
<keyword evidence="2" id="KW-1185">Reference proteome</keyword>
<protein>
    <submittedName>
        <fullName evidence="1">Uncharacterized protein</fullName>
    </submittedName>
</protein>
<comment type="caution">
    <text evidence="1">The sequence shown here is derived from an EMBL/GenBank/DDBJ whole genome shotgun (WGS) entry which is preliminary data.</text>
</comment>
<gene>
    <name evidence="1" type="ORF">DCAF_LOCUS26867</name>
</gene>
<name>A0AAV1SVH3_9ROSI</name>
<evidence type="ECO:0000313" key="2">
    <source>
        <dbReference type="Proteomes" id="UP001314170"/>
    </source>
</evidence>